<dbReference type="Proteomes" id="UP001172159">
    <property type="component" value="Unassembled WGS sequence"/>
</dbReference>
<dbReference type="PANTHER" id="PTHR37171">
    <property type="entry name" value="SERINE/THREONINE-PROTEIN KINASE YRZF-RELATED"/>
    <property type="match status" value="1"/>
</dbReference>
<dbReference type="InterPro" id="IPR011009">
    <property type="entry name" value="Kinase-like_dom_sf"/>
</dbReference>
<evidence type="ECO:0000313" key="4">
    <source>
        <dbReference type="Proteomes" id="UP001172159"/>
    </source>
</evidence>
<dbReference type="InterPro" id="IPR052396">
    <property type="entry name" value="Meiotic_Drive_Suppr_Kinase"/>
</dbReference>
<gene>
    <name evidence="3" type="ORF">B0T21DRAFT_379291</name>
</gene>
<keyword evidence="1" id="KW-0175">Coiled coil</keyword>
<dbReference type="AlphaFoldDB" id="A0AA39ZPA7"/>
<dbReference type="EMBL" id="JAUKTV010000032">
    <property type="protein sequence ID" value="KAK0701162.1"/>
    <property type="molecule type" value="Genomic_DNA"/>
</dbReference>
<feature type="region of interest" description="Disordered" evidence="2">
    <location>
        <begin position="389"/>
        <end position="477"/>
    </location>
</feature>
<accession>A0AA39ZPA7</accession>
<feature type="coiled-coil region" evidence="1">
    <location>
        <begin position="14"/>
        <end position="55"/>
    </location>
</feature>
<dbReference type="PANTHER" id="PTHR37171:SF1">
    <property type="entry name" value="SERINE_THREONINE-PROTEIN KINASE YRZF-RELATED"/>
    <property type="match status" value="1"/>
</dbReference>
<evidence type="ECO:0008006" key="5">
    <source>
        <dbReference type="Google" id="ProtNLM"/>
    </source>
</evidence>
<name>A0AA39ZPA7_9PEZI</name>
<evidence type="ECO:0000256" key="2">
    <source>
        <dbReference type="SAM" id="MobiDB-lite"/>
    </source>
</evidence>
<protein>
    <recommendedName>
        <fullName evidence="5">Protein kinase domain-containing protein</fullName>
    </recommendedName>
</protein>
<proteinExistence type="predicted"/>
<comment type="caution">
    <text evidence="3">The sequence shown here is derived from an EMBL/GenBank/DDBJ whole genome shotgun (WGS) entry which is preliminary data.</text>
</comment>
<sequence>MEPQMTDENNQSTIDAIAMEIQELTRQLEEVRRLREQAERRGLEERRRREDAERLLQPLALQQYLEECHTLDLAIKVVTDPTLTTQGSTTNPSGRIFPRRIIPWNDFATRQEEIWDRLSTSSAYFLPAFPCRHQLEYVRLHLQPVSSEIGLHFFERDVVGKPVRELVDQAYGDPVLRSTLGLQGTVTFDIANHGLSDNDLASDPKNRRKARGKGNRADQFCIRRISDGQGSPVLAIEYKAPHKLRVEEIVTGLESEIWPERDVINKDGQGFVFMSRALAAAVVTQLFSYMIGKGIQYGYMCTGEAFVFLHIPDDPSTVYYSVCIPSLDVMGDDETRLHRTAAAQVFAFTLQALRASPPPASWHDAAAELDTWAVEYEDILSKIPISERKRKEPRPLPYKPQRWKGFTRSPIRTSSRCQPPYTEVDHPEDDGDDPPSPSPNPPSAAGRTVPGPSSSGRKRRRLEEEQQGQATNPNIQSRPFCTHRCLLGLAYGGPMDENCPNTNYHGHKHIDKDTFLRLIRDQLATDRGPDADCAPLHRSGARGTLYKVRLSTHGYTLVAKGVEAMDLGCLEHENKIYDQLQSIQGKHIPVCLGTIDLVRPYYYDSGVYTDFLFLSWAGRPIFTCREQINKPDVCKAVAAIFKAMHELDVLHCDAEPRNILYDDGIVMAVDFERSEFRSRRPLGSIGVNGQGRGRKPKAWHKAKDDFAAELEHVVGSVSKCL</sequence>
<evidence type="ECO:0000256" key="1">
    <source>
        <dbReference type="SAM" id="Coils"/>
    </source>
</evidence>
<dbReference type="SUPFAM" id="SSF56112">
    <property type="entry name" value="Protein kinase-like (PK-like)"/>
    <property type="match status" value="1"/>
</dbReference>
<keyword evidence="4" id="KW-1185">Reference proteome</keyword>
<reference evidence="3" key="1">
    <citation type="submission" date="2023-06" db="EMBL/GenBank/DDBJ databases">
        <title>Genome-scale phylogeny and comparative genomics of the fungal order Sordariales.</title>
        <authorList>
            <consortium name="Lawrence Berkeley National Laboratory"/>
            <person name="Hensen N."/>
            <person name="Bonometti L."/>
            <person name="Westerberg I."/>
            <person name="Brannstrom I.O."/>
            <person name="Guillou S."/>
            <person name="Cros-Aarteil S."/>
            <person name="Calhoun S."/>
            <person name="Haridas S."/>
            <person name="Kuo A."/>
            <person name="Mondo S."/>
            <person name="Pangilinan J."/>
            <person name="Riley R."/>
            <person name="Labutti K."/>
            <person name="Andreopoulos B."/>
            <person name="Lipzen A."/>
            <person name="Chen C."/>
            <person name="Yanf M."/>
            <person name="Daum C."/>
            <person name="Ng V."/>
            <person name="Clum A."/>
            <person name="Steindorff A."/>
            <person name="Ohm R."/>
            <person name="Martin F."/>
            <person name="Silar P."/>
            <person name="Natvig D."/>
            <person name="Lalanne C."/>
            <person name="Gautier V."/>
            <person name="Ament-Velasquez S.L."/>
            <person name="Kruys A."/>
            <person name="Hutchinson M.I."/>
            <person name="Powell A.J."/>
            <person name="Barry K."/>
            <person name="Miller A.N."/>
            <person name="Grigoriev I.V."/>
            <person name="Debuchy R."/>
            <person name="Gladieux P."/>
            <person name="Thoren M.H."/>
            <person name="Johannesson H."/>
        </authorList>
    </citation>
    <scope>NUCLEOTIDE SEQUENCE</scope>
    <source>
        <strain evidence="3">CBS 540.89</strain>
    </source>
</reference>
<evidence type="ECO:0000313" key="3">
    <source>
        <dbReference type="EMBL" id="KAK0701162.1"/>
    </source>
</evidence>
<organism evidence="3 4">
    <name type="scientific">Apiosordaria backusii</name>
    <dbReference type="NCBI Taxonomy" id="314023"/>
    <lineage>
        <taxon>Eukaryota</taxon>
        <taxon>Fungi</taxon>
        <taxon>Dikarya</taxon>
        <taxon>Ascomycota</taxon>
        <taxon>Pezizomycotina</taxon>
        <taxon>Sordariomycetes</taxon>
        <taxon>Sordariomycetidae</taxon>
        <taxon>Sordariales</taxon>
        <taxon>Lasiosphaeriaceae</taxon>
        <taxon>Apiosordaria</taxon>
    </lineage>
</organism>
<dbReference type="Gene3D" id="1.10.510.10">
    <property type="entry name" value="Transferase(Phosphotransferase) domain 1"/>
    <property type="match status" value="1"/>
</dbReference>
<feature type="compositionally biased region" description="Polar residues" evidence="2">
    <location>
        <begin position="467"/>
        <end position="477"/>
    </location>
</feature>